<comment type="caution">
    <text evidence="1">The sequence shown here is derived from an EMBL/GenBank/DDBJ whole genome shotgun (WGS) entry which is preliminary data.</text>
</comment>
<sequence length="52" mass="6062">MSQYSYFYQFLAPVSKELASLANELEKTVFTSPRMMLTHSRVYVENILKPAM</sequence>
<keyword evidence="2" id="KW-1185">Reference proteome</keyword>
<dbReference type="RefSeq" id="WP_253693844.1">
    <property type="nucleotide sequence ID" value="NZ_BKZP01000031.1"/>
</dbReference>
<evidence type="ECO:0000313" key="2">
    <source>
        <dbReference type="Proteomes" id="UP000391919"/>
    </source>
</evidence>
<proteinExistence type="predicted"/>
<dbReference type="Proteomes" id="UP000391919">
    <property type="component" value="Unassembled WGS sequence"/>
</dbReference>
<accession>A0A5J4JGJ3</accession>
<gene>
    <name evidence="1" type="ORF">BpJC7_21140</name>
</gene>
<organism evidence="1 2">
    <name type="scientific">Weizmannia acidilactici</name>
    <dbReference type="NCBI Taxonomy" id="2607726"/>
    <lineage>
        <taxon>Bacteria</taxon>
        <taxon>Bacillati</taxon>
        <taxon>Bacillota</taxon>
        <taxon>Bacilli</taxon>
        <taxon>Bacillales</taxon>
        <taxon>Bacillaceae</taxon>
        <taxon>Heyndrickxia</taxon>
    </lineage>
</organism>
<name>A0A5J4JGJ3_9BACI</name>
<dbReference type="AlphaFoldDB" id="A0A5J4JGJ3"/>
<reference evidence="1 2" key="1">
    <citation type="submission" date="2019-09" db="EMBL/GenBank/DDBJ databases">
        <title>Draft genome sequence of Bacillus sp. JC-7.</title>
        <authorList>
            <person name="Tanaka N."/>
            <person name="Shiwa Y."/>
            <person name="Fujita N."/>
            <person name="Tanasupawat S."/>
        </authorList>
    </citation>
    <scope>NUCLEOTIDE SEQUENCE [LARGE SCALE GENOMIC DNA]</scope>
    <source>
        <strain evidence="1 2">JC-7</strain>
    </source>
</reference>
<protein>
    <submittedName>
        <fullName evidence="1">Uncharacterized protein</fullName>
    </submittedName>
</protein>
<dbReference type="EMBL" id="BKZQ01000027">
    <property type="protein sequence ID" value="GER70811.1"/>
    <property type="molecule type" value="Genomic_DNA"/>
</dbReference>
<evidence type="ECO:0000313" key="1">
    <source>
        <dbReference type="EMBL" id="GER70811.1"/>
    </source>
</evidence>